<dbReference type="EMBL" id="JAPDFR010000009">
    <property type="protein sequence ID" value="KAK0383092.1"/>
    <property type="molecule type" value="Genomic_DNA"/>
</dbReference>
<accession>A0AA39G9C1</accession>
<proteinExistence type="predicted"/>
<evidence type="ECO:0000313" key="10">
    <source>
        <dbReference type="Proteomes" id="UP001175261"/>
    </source>
</evidence>
<feature type="transmembrane region" description="Helical" evidence="7">
    <location>
        <begin position="116"/>
        <end position="134"/>
    </location>
</feature>
<evidence type="ECO:0000256" key="5">
    <source>
        <dbReference type="PROSITE-ProRule" id="PRU00205"/>
    </source>
</evidence>
<evidence type="ECO:0000256" key="1">
    <source>
        <dbReference type="ARBA" id="ARBA00004141"/>
    </source>
</evidence>
<comment type="caution">
    <text evidence="9">The sequence shown here is derived from an EMBL/GenBank/DDBJ whole genome shotgun (WGS) entry which is preliminary data.</text>
</comment>
<dbReference type="Pfam" id="PF03798">
    <property type="entry name" value="TRAM_LAG1_CLN8"/>
    <property type="match status" value="1"/>
</dbReference>
<keyword evidence="2 5" id="KW-0812">Transmembrane</keyword>
<gene>
    <name evidence="9" type="ORF">NLU13_9006</name>
</gene>
<dbReference type="PROSITE" id="PS50922">
    <property type="entry name" value="TLC"/>
    <property type="match status" value="1"/>
</dbReference>
<evidence type="ECO:0000256" key="3">
    <source>
        <dbReference type="ARBA" id="ARBA00022989"/>
    </source>
</evidence>
<feature type="transmembrane region" description="Helical" evidence="7">
    <location>
        <begin position="40"/>
        <end position="60"/>
    </location>
</feature>
<feature type="transmembrane region" description="Helical" evidence="7">
    <location>
        <begin position="258"/>
        <end position="280"/>
    </location>
</feature>
<evidence type="ECO:0000313" key="9">
    <source>
        <dbReference type="EMBL" id="KAK0383092.1"/>
    </source>
</evidence>
<dbReference type="PANTHER" id="PTHR13439">
    <property type="entry name" value="CT120 PROTEIN"/>
    <property type="match status" value="1"/>
</dbReference>
<comment type="subcellular location">
    <subcellularLocation>
        <location evidence="1">Membrane</location>
        <topology evidence="1">Multi-pass membrane protein</topology>
    </subcellularLocation>
</comment>
<dbReference type="Proteomes" id="UP001175261">
    <property type="component" value="Unassembled WGS sequence"/>
</dbReference>
<keyword evidence="4 5" id="KW-0472">Membrane</keyword>
<feature type="domain" description="TLC" evidence="8">
    <location>
        <begin position="69"/>
        <end position="291"/>
    </location>
</feature>
<keyword evidence="10" id="KW-1185">Reference proteome</keyword>
<evidence type="ECO:0000256" key="6">
    <source>
        <dbReference type="SAM" id="MobiDB-lite"/>
    </source>
</evidence>
<dbReference type="GO" id="GO:0005783">
    <property type="term" value="C:endoplasmic reticulum"/>
    <property type="evidence" value="ECO:0007669"/>
    <property type="project" value="TreeGrafter"/>
</dbReference>
<evidence type="ECO:0000256" key="2">
    <source>
        <dbReference type="ARBA" id="ARBA00022692"/>
    </source>
</evidence>
<keyword evidence="3 7" id="KW-1133">Transmembrane helix</keyword>
<dbReference type="GO" id="GO:0055088">
    <property type="term" value="P:lipid homeostasis"/>
    <property type="evidence" value="ECO:0007669"/>
    <property type="project" value="TreeGrafter"/>
</dbReference>
<dbReference type="AlphaFoldDB" id="A0AA39G9C1"/>
<evidence type="ECO:0000256" key="4">
    <source>
        <dbReference type="ARBA" id="ARBA00023136"/>
    </source>
</evidence>
<dbReference type="SMART" id="SM00724">
    <property type="entry name" value="TLC"/>
    <property type="match status" value="1"/>
</dbReference>
<feature type="transmembrane region" description="Helical" evidence="7">
    <location>
        <begin position="72"/>
        <end position="96"/>
    </location>
</feature>
<dbReference type="PANTHER" id="PTHR13439:SF0">
    <property type="entry name" value="TOPOISOMERASE I DAMAGE AFFECTED PROTEIN 4"/>
    <property type="match status" value="1"/>
</dbReference>
<feature type="region of interest" description="Disordered" evidence="6">
    <location>
        <begin position="294"/>
        <end position="322"/>
    </location>
</feature>
<organism evidence="9 10">
    <name type="scientific">Sarocladium strictum</name>
    <name type="common">Black bundle disease fungus</name>
    <name type="synonym">Acremonium strictum</name>
    <dbReference type="NCBI Taxonomy" id="5046"/>
    <lineage>
        <taxon>Eukaryota</taxon>
        <taxon>Fungi</taxon>
        <taxon>Dikarya</taxon>
        <taxon>Ascomycota</taxon>
        <taxon>Pezizomycotina</taxon>
        <taxon>Sordariomycetes</taxon>
        <taxon>Hypocreomycetidae</taxon>
        <taxon>Hypocreales</taxon>
        <taxon>Sarocladiaceae</taxon>
        <taxon>Sarocladium</taxon>
    </lineage>
</organism>
<feature type="transmembrane region" description="Helical" evidence="7">
    <location>
        <begin position="141"/>
        <end position="161"/>
    </location>
</feature>
<name>A0AA39G9C1_SARSR</name>
<feature type="compositionally biased region" description="Polar residues" evidence="6">
    <location>
        <begin position="294"/>
        <end position="314"/>
    </location>
</feature>
<reference evidence="9" key="1">
    <citation type="submission" date="2022-10" db="EMBL/GenBank/DDBJ databases">
        <title>Determination and structural analysis of whole genome sequence of Sarocladium strictum F4-1.</title>
        <authorList>
            <person name="Hu L."/>
            <person name="Jiang Y."/>
        </authorList>
    </citation>
    <scope>NUCLEOTIDE SEQUENCE</scope>
    <source>
        <strain evidence="9">F4-1</strain>
    </source>
</reference>
<dbReference type="InterPro" id="IPR050846">
    <property type="entry name" value="TLCD"/>
</dbReference>
<sequence length="322" mass="36892">MKDPFLSLAVPELAKAVQPLADWLQLPTLPLHIHEVLGAALLYTVIFWPISPLLSGWLAPKTYYGLTKRKRVNWDAHVVSMVQCIFINVLAVWVVLFDETRRTMGWEERVWAYTETSAMVQALAAGYFLWDLIVTRMYLDVFGIGALAHAAAALIVYSLGFRPIVNYYSTVFILWELSTPFLNVHWFMDKLGMTGSKLQFYNGLMLLFSFLSARLVFGTYYSLQVLHDLWMASNHRVSAEKRVSVGMVHVTDQTRVPAWIMISYLLSNMTLNYLNFYWFFKMIKALRRRFDPVQTTPVDTKPNGTATATGSTKVATPRRRKA</sequence>
<evidence type="ECO:0000256" key="7">
    <source>
        <dbReference type="SAM" id="Phobius"/>
    </source>
</evidence>
<dbReference type="GO" id="GO:0016020">
    <property type="term" value="C:membrane"/>
    <property type="evidence" value="ECO:0007669"/>
    <property type="project" value="UniProtKB-SubCell"/>
</dbReference>
<evidence type="ECO:0000259" key="8">
    <source>
        <dbReference type="PROSITE" id="PS50922"/>
    </source>
</evidence>
<feature type="transmembrane region" description="Helical" evidence="7">
    <location>
        <begin position="200"/>
        <end position="223"/>
    </location>
</feature>
<protein>
    <recommendedName>
        <fullName evidence="8">TLC domain-containing protein</fullName>
    </recommendedName>
</protein>
<feature type="transmembrane region" description="Helical" evidence="7">
    <location>
        <begin position="167"/>
        <end position="188"/>
    </location>
</feature>
<dbReference type="InterPro" id="IPR006634">
    <property type="entry name" value="TLC-dom"/>
</dbReference>